<accession>A0A3S4SU10</accession>
<reference evidence="3 4" key="1">
    <citation type="submission" date="2018-12" db="EMBL/GenBank/DDBJ databases">
        <authorList>
            <consortium name="Pathogen Informatics"/>
        </authorList>
    </citation>
    <scope>NUCLEOTIDE SEQUENCE [LARGE SCALE GENOMIC DNA]</scope>
    <source>
        <strain evidence="3 4">NCTC11923</strain>
    </source>
</reference>
<sequence length="147" mass="15791">MTSTAASERLELLIFSDDASVRREVIEGVGRRPAKGLPLVSWTETATAEGVRMAIKDRQDEGLAPFDGLVLDAETKKFGGMGLAHELFTELDQRPPVVLLTARPQDDWLSAWAKAEAVVSRPLDPPSLQEGVTRALTARPGTVVAAG</sequence>
<dbReference type="SUPFAM" id="SSF52172">
    <property type="entry name" value="CheY-like"/>
    <property type="match status" value="1"/>
</dbReference>
<dbReference type="KEGG" id="asla:NCTC11923_01693"/>
<dbReference type="InterPro" id="IPR001789">
    <property type="entry name" value="Sig_transdc_resp-reg_receiver"/>
</dbReference>
<dbReference type="AlphaFoldDB" id="A0A3S4SU10"/>
<dbReference type="InterPro" id="IPR011006">
    <property type="entry name" value="CheY-like_superfamily"/>
</dbReference>
<evidence type="ECO:0000256" key="1">
    <source>
        <dbReference type="PROSITE-ProRule" id="PRU00169"/>
    </source>
</evidence>
<name>A0A3S4SU10_9ACTO</name>
<keyword evidence="4" id="KW-1185">Reference proteome</keyword>
<feature type="domain" description="Response regulatory" evidence="2">
    <location>
        <begin position="11"/>
        <end position="136"/>
    </location>
</feature>
<feature type="modified residue" description="4-aspartylphosphate" evidence="1">
    <location>
        <position position="72"/>
    </location>
</feature>
<evidence type="ECO:0000259" key="2">
    <source>
        <dbReference type="PROSITE" id="PS50110"/>
    </source>
</evidence>
<dbReference type="RefSeq" id="WP_026427709.1">
    <property type="nucleotide sequence ID" value="NZ_CBCRWE010000023.1"/>
</dbReference>
<dbReference type="STRING" id="1278298.GCA_000428685_00703"/>
<keyword evidence="1" id="KW-0597">Phosphoprotein</keyword>
<protein>
    <submittedName>
        <fullName evidence="3">Uncharacterized response regulatory protein Rv3143/MT3230</fullName>
    </submittedName>
</protein>
<proteinExistence type="predicted"/>
<dbReference type="PROSITE" id="PS50110">
    <property type="entry name" value="RESPONSE_REGULATORY"/>
    <property type="match status" value="1"/>
</dbReference>
<dbReference type="GO" id="GO:0000160">
    <property type="term" value="P:phosphorelay signal transduction system"/>
    <property type="evidence" value="ECO:0007669"/>
    <property type="project" value="InterPro"/>
</dbReference>
<organism evidence="3 4">
    <name type="scientific">Actinomyces slackii</name>
    <dbReference type="NCBI Taxonomy" id="52774"/>
    <lineage>
        <taxon>Bacteria</taxon>
        <taxon>Bacillati</taxon>
        <taxon>Actinomycetota</taxon>
        <taxon>Actinomycetes</taxon>
        <taxon>Actinomycetales</taxon>
        <taxon>Actinomycetaceae</taxon>
        <taxon>Actinomyces</taxon>
    </lineage>
</organism>
<evidence type="ECO:0000313" key="3">
    <source>
        <dbReference type="EMBL" id="VEG75041.1"/>
    </source>
</evidence>
<dbReference type="Proteomes" id="UP000276899">
    <property type="component" value="Chromosome"/>
</dbReference>
<dbReference type="EMBL" id="LR134363">
    <property type="protein sequence ID" value="VEG75041.1"/>
    <property type="molecule type" value="Genomic_DNA"/>
</dbReference>
<dbReference type="Gene3D" id="3.40.50.2300">
    <property type="match status" value="1"/>
</dbReference>
<evidence type="ECO:0000313" key="4">
    <source>
        <dbReference type="Proteomes" id="UP000276899"/>
    </source>
</evidence>
<gene>
    <name evidence="3" type="ORF">NCTC11923_01693</name>
</gene>